<dbReference type="Proteomes" id="UP000029227">
    <property type="component" value="Unassembled WGS sequence"/>
</dbReference>
<dbReference type="EMBL" id="BBMN01000001">
    <property type="protein sequence ID" value="GAL02231.1"/>
    <property type="molecule type" value="Genomic_DNA"/>
</dbReference>
<dbReference type="STRING" id="754436.JCM19237_5124"/>
<comment type="caution">
    <text evidence="1">The sequence shown here is derived from an EMBL/GenBank/DDBJ whole genome shotgun (WGS) entry which is preliminary data.</text>
</comment>
<accession>A0A090QH08</accession>
<gene>
    <name evidence="1" type="ORF">JCM19237_5124</name>
</gene>
<evidence type="ECO:0000313" key="1">
    <source>
        <dbReference type="EMBL" id="GAL02231.1"/>
    </source>
</evidence>
<organism evidence="1 2">
    <name type="scientific">Photobacterium aphoticum</name>
    <dbReference type="NCBI Taxonomy" id="754436"/>
    <lineage>
        <taxon>Bacteria</taxon>
        <taxon>Pseudomonadati</taxon>
        <taxon>Pseudomonadota</taxon>
        <taxon>Gammaproteobacteria</taxon>
        <taxon>Vibrionales</taxon>
        <taxon>Vibrionaceae</taxon>
        <taxon>Photobacterium</taxon>
    </lineage>
</organism>
<reference evidence="1 2" key="1">
    <citation type="journal article" date="2014" name="Genome Announc.">
        <title>Draft Genome Sequences of Two Vibrionaceae Species, Vibrio ponticus C121 and Photobacterium aphoticum C119, Isolated as Coral Reef Microbiota.</title>
        <authorList>
            <person name="Al-saari N."/>
            <person name="Meirelles P.M."/>
            <person name="Mino S."/>
            <person name="Suda W."/>
            <person name="Oshima K."/>
            <person name="Hattori M."/>
            <person name="Ohkuma M."/>
            <person name="Thompson F.L."/>
            <person name="Gomez-Gil B."/>
            <person name="Sawabe T."/>
            <person name="Sawabe T."/>
        </authorList>
    </citation>
    <scope>NUCLEOTIDE SEQUENCE [LARGE SCALE GENOMIC DNA]</scope>
    <source>
        <strain evidence="1 2">JCM 19237</strain>
    </source>
</reference>
<dbReference type="AlphaFoldDB" id="A0A090QH08"/>
<protein>
    <submittedName>
        <fullName evidence="1">Uncharacterized protein</fullName>
    </submittedName>
</protein>
<evidence type="ECO:0000313" key="2">
    <source>
        <dbReference type="Proteomes" id="UP000029227"/>
    </source>
</evidence>
<proteinExistence type="predicted"/>
<sequence>MQRYVASDPRLLGEHQCRELGGTHYSLKALRDSDVSCLIPSISNDAFTLRTWWEVSGYIYSPLPTTTTAYYFMGDSQSAHPTFQWSDSKQACYNDVLRQSANFNHDYQRAAFINEANTPSHNMSCLAEIHDIQDISAYGENPAIFSIEFLSSQFNEIQTFDLDRNTPTIDTLSGIHCDDFSNTQIADCLLEQQPTFQELTFTVLDDKIVLPLKAFTGNETLAEQNHNGNVSTFIPSDRSRNDANMAENGVFYRFAIRASESDQPLTVKVKLSTRFTSASVFVYDHNHQLIDQFTKINGMRGFRQKYQDYLLVRNAANPAHSLELLIENEKGKTFNARGFDFSAYNSLH</sequence>
<name>A0A090QH08_9GAMM</name>